<dbReference type="FunFam" id="1.10.10.60:FF:000021">
    <property type="entry name" value="CDC5 cell division cycle 5-like"/>
    <property type="match status" value="1"/>
</dbReference>
<feature type="compositionally biased region" description="Basic and acidic residues" evidence="9">
    <location>
        <begin position="255"/>
        <end position="270"/>
    </location>
</feature>
<dbReference type="PANTHER" id="PTHR45885:SF1">
    <property type="entry name" value="CELL DIVISION CYCLE 5-LIKE PROTEIN"/>
    <property type="match status" value="1"/>
</dbReference>
<dbReference type="InterPro" id="IPR021786">
    <property type="entry name" value="Cdc5p/Cef1_C"/>
</dbReference>
<keyword evidence="5" id="KW-0238">DNA-binding</keyword>
<dbReference type="InterPro" id="IPR047242">
    <property type="entry name" value="CDC5L/Cef1"/>
</dbReference>
<dbReference type="PANTHER" id="PTHR45885">
    <property type="entry name" value="CELL DIVISION CYCLE 5-LIKE PROTEIN"/>
    <property type="match status" value="1"/>
</dbReference>
<evidence type="ECO:0000256" key="5">
    <source>
        <dbReference type="ARBA" id="ARBA00023125"/>
    </source>
</evidence>
<feature type="region of interest" description="Disordered" evidence="9">
    <location>
        <begin position="251"/>
        <end position="270"/>
    </location>
</feature>
<dbReference type="CDD" id="cd11659">
    <property type="entry name" value="SANT_CDC5_II"/>
    <property type="match status" value="1"/>
</dbReference>
<feature type="domain" description="HTH myb-type" evidence="11">
    <location>
        <begin position="1"/>
        <end position="57"/>
    </location>
</feature>
<dbReference type="PROSITE" id="PS51294">
    <property type="entry name" value="HTH_MYB"/>
    <property type="match status" value="2"/>
</dbReference>
<evidence type="ECO:0000256" key="4">
    <source>
        <dbReference type="ARBA" id="ARBA00022737"/>
    </source>
</evidence>
<accession>A0A7S2WNM0</accession>
<keyword evidence="6" id="KW-0508">mRNA splicing</keyword>
<feature type="domain" description="Myb-like" evidence="10">
    <location>
        <begin position="2"/>
        <end position="53"/>
    </location>
</feature>
<evidence type="ECO:0000259" key="10">
    <source>
        <dbReference type="PROSITE" id="PS50090"/>
    </source>
</evidence>
<evidence type="ECO:0000259" key="11">
    <source>
        <dbReference type="PROSITE" id="PS51294"/>
    </source>
</evidence>
<evidence type="ECO:0000256" key="7">
    <source>
        <dbReference type="ARBA" id="ARBA00023242"/>
    </source>
</evidence>
<dbReference type="SUPFAM" id="SSF46689">
    <property type="entry name" value="Homeodomain-like"/>
    <property type="match status" value="1"/>
</dbReference>
<evidence type="ECO:0000256" key="9">
    <source>
        <dbReference type="SAM" id="MobiDB-lite"/>
    </source>
</evidence>
<dbReference type="PROSITE" id="PS50090">
    <property type="entry name" value="MYB_LIKE"/>
    <property type="match status" value="2"/>
</dbReference>
<protein>
    <submittedName>
        <fullName evidence="12">Uncharacterized protein</fullName>
    </submittedName>
</protein>
<dbReference type="InterPro" id="IPR017930">
    <property type="entry name" value="Myb_dom"/>
</dbReference>
<evidence type="ECO:0000256" key="3">
    <source>
        <dbReference type="ARBA" id="ARBA00022728"/>
    </source>
</evidence>
<comment type="similarity">
    <text evidence="1">Belongs to the CEF1 family.</text>
</comment>
<feature type="coiled-coil region" evidence="8">
    <location>
        <begin position="561"/>
        <end position="588"/>
    </location>
</feature>
<dbReference type="InterPro" id="IPR009057">
    <property type="entry name" value="Homeodomain-like_sf"/>
</dbReference>
<dbReference type="InterPro" id="IPR001005">
    <property type="entry name" value="SANT/Myb"/>
</dbReference>
<organism evidence="12">
    <name type="scientific">Mucochytrium quahogii</name>
    <dbReference type="NCBI Taxonomy" id="96639"/>
    <lineage>
        <taxon>Eukaryota</taxon>
        <taxon>Sar</taxon>
        <taxon>Stramenopiles</taxon>
        <taxon>Bigyra</taxon>
        <taxon>Labyrinthulomycetes</taxon>
        <taxon>Thraustochytrida</taxon>
        <taxon>Thraustochytriidae</taxon>
        <taxon>Mucochytrium</taxon>
    </lineage>
</organism>
<feature type="domain" description="HTH myb-type" evidence="11">
    <location>
        <begin position="58"/>
        <end position="107"/>
    </location>
</feature>
<dbReference type="GO" id="GO:0000398">
    <property type="term" value="P:mRNA splicing, via spliceosome"/>
    <property type="evidence" value="ECO:0007669"/>
    <property type="project" value="InterPro"/>
</dbReference>
<keyword evidence="8" id="KW-0175">Coiled coil</keyword>
<dbReference type="GO" id="GO:0005681">
    <property type="term" value="C:spliceosomal complex"/>
    <property type="evidence" value="ECO:0007669"/>
    <property type="project" value="UniProtKB-KW"/>
</dbReference>
<evidence type="ECO:0000313" key="12">
    <source>
        <dbReference type="EMBL" id="CAD9698533.1"/>
    </source>
</evidence>
<dbReference type="Pfam" id="PF00249">
    <property type="entry name" value="Myb_DNA-binding"/>
    <property type="match status" value="2"/>
</dbReference>
<gene>
    <name evidence="12" type="ORF">QSP1433_LOCUS13606</name>
</gene>
<dbReference type="AlphaFoldDB" id="A0A7S2WNM0"/>
<dbReference type="CDD" id="cd00167">
    <property type="entry name" value="SANT"/>
    <property type="match status" value="1"/>
</dbReference>
<feature type="region of interest" description="Disordered" evidence="9">
    <location>
        <begin position="106"/>
        <end position="147"/>
    </location>
</feature>
<keyword evidence="3" id="KW-0747">Spliceosome</keyword>
<dbReference type="GO" id="GO:0003677">
    <property type="term" value="F:DNA binding"/>
    <property type="evidence" value="ECO:0007669"/>
    <property type="project" value="UniProtKB-KW"/>
</dbReference>
<evidence type="ECO:0000256" key="8">
    <source>
        <dbReference type="SAM" id="Coils"/>
    </source>
</evidence>
<evidence type="ECO:0000256" key="2">
    <source>
        <dbReference type="ARBA" id="ARBA00022664"/>
    </source>
</evidence>
<keyword evidence="2" id="KW-0507">mRNA processing</keyword>
<sequence>MRVLIKGGVWKNSEDEILKAGIMKYGKNQWGRVATLLPRKSAKQCKRRWYEWLDPMIKKTEWTREEDEKLLHLAKLMPTQWRTIAPMIGRTAGQCIERYGKLLDMATGGDEQDDEARKLRPGEVDTNPEDKPARPDPVDMDEDEKEMLSEAKARLANTRGKKAKRKARERLLENAKRMAKLQRYRELKSAGVSSSGLNVMRTSKERRGIDYANEIPFERNVPTGFYDTSNEIEDGLALAKSSESRKKLLQVANEDSDKRAKAEKEAMKRDRERFERLAKDNLEQAMKEIDERNSAVSAQVNRKRGKLSLPAPQVGDAELEDIAKIVRKSKTTTHGSSSSSTHILVGDYSAQTPSLSQASSTIRTPVVPDVVLEEARNQKLRTKTQTPLVGGENVVTTQGTGFDGHAPSVRSVVTPSVVTPAGGSVSTNRTTSSSASLALRDHFKINAEETELTEAVISKQEAKAKKARAIESLNKGFLGLPAPKYSYEVDILSKTTATSDDETEERTVDKADEIAFENLKRKAREQLVLENRSSVRKRKLPQPIEIGEIVADNDLVREELVKIVQNDIDEVEETRKVAKQNIDDMVKEQATAMFGDAFQNIDSNKFGEIWKRMRDSYVVCPSGEKTIVPKDDESRKKKRKLDPVTVFLGPFRAIRNPSDSDIKTAERMSYVNIEARLNLVSSSLKKARRKTEKLVFGLQTRAQKALDQLKTAQHDLAIASRNTDTFKYMREQEFSSIPSRINDWKTRSDRAAKLEQQYQALFYEKFTR</sequence>
<keyword evidence="4" id="KW-0677">Repeat</keyword>
<dbReference type="GO" id="GO:0000974">
    <property type="term" value="C:Prp19 complex"/>
    <property type="evidence" value="ECO:0007669"/>
    <property type="project" value="InterPro"/>
</dbReference>
<feature type="compositionally biased region" description="Basic and acidic residues" evidence="9">
    <location>
        <begin position="115"/>
        <end position="137"/>
    </location>
</feature>
<keyword evidence="7" id="KW-0539">Nucleus</keyword>
<evidence type="ECO:0000256" key="1">
    <source>
        <dbReference type="ARBA" id="ARBA00010506"/>
    </source>
</evidence>
<dbReference type="SMART" id="SM00717">
    <property type="entry name" value="SANT"/>
    <property type="match status" value="2"/>
</dbReference>
<name>A0A7S2WNM0_9STRA</name>
<dbReference type="EMBL" id="HBHK01021352">
    <property type="protein sequence ID" value="CAD9698533.1"/>
    <property type="molecule type" value="Transcribed_RNA"/>
</dbReference>
<proteinExistence type="inferred from homology"/>
<dbReference type="Pfam" id="PF11831">
    <property type="entry name" value="Myb_Cef"/>
    <property type="match status" value="1"/>
</dbReference>
<dbReference type="InterPro" id="IPR047240">
    <property type="entry name" value="SANT_CDC5L_II"/>
</dbReference>
<feature type="domain" description="Myb-like" evidence="10">
    <location>
        <begin position="54"/>
        <end position="103"/>
    </location>
</feature>
<reference evidence="12" key="1">
    <citation type="submission" date="2021-01" db="EMBL/GenBank/DDBJ databases">
        <authorList>
            <person name="Corre E."/>
            <person name="Pelletier E."/>
            <person name="Niang G."/>
            <person name="Scheremetjew M."/>
            <person name="Finn R."/>
            <person name="Kale V."/>
            <person name="Holt S."/>
            <person name="Cochrane G."/>
            <person name="Meng A."/>
            <person name="Brown T."/>
            <person name="Cohen L."/>
        </authorList>
    </citation>
    <scope>NUCLEOTIDE SEQUENCE</scope>
    <source>
        <strain evidence="12">NY070348D</strain>
    </source>
</reference>
<evidence type="ECO:0000256" key="6">
    <source>
        <dbReference type="ARBA" id="ARBA00023187"/>
    </source>
</evidence>
<dbReference type="Gene3D" id="1.10.10.60">
    <property type="entry name" value="Homeodomain-like"/>
    <property type="match status" value="2"/>
</dbReference>